<evidence type="ECO:0000313" key="2">
    <source>
        <dbReference type="Proteomes" id="UP000694925"/>
    </source>
</evidence>
<accession>A0AAJ7S7A7</accession>
<dbReference type="KEGG" id="ccal:113464805"/>
<keyword evidence="2" id="KW-1185">Reference proteome</keyword>
<evidence type="ECO:0000313" key="3">
    <source>
        <dbReference type="RefSeq" id="XP_026672671.1"/>
    </source>
</evidence>
<gene>
    <name evidence="3" type="primary">LOC113464805</name>
</gene>
<proteinExistence type="predicted"/>
<reference evidence="3" key="1">
    <citation type="submission" date="2025-08" db="UniProtKB">
        <authorList>
            <consortium name="RefSeq"/>
        </authorList>
    </citation>
    <scope>IDENTIFICATION</scope>
    <source>
        <tissue evidence="3">Whole body</tissue>
    </source>
</reference>
<dbReference type="AlphaFoldDB" id="A0AAJ7S7A7"/>
<feature type="region of interest" description="Disordered" evidence="1">
    <location>
        <begin position="28"/>
        <end position="122"/>
    </location>
</feature>
<evidence type="ECO:0000256" key="1">
    <source>
        <dbReference type="SAM" id="MobiDB-lite"/>
    </source>
</evidence>
<organism evidence="2 3">
    <name type="scientific">Ceratina calcarata</name>
    <dbReference type="NCBI Taxonomy" id="156304"/>
    <lineage>
        <taxon>Eukaryota</taxon>
        <taxon>Metazoa</taxon>
        <taxon>Ecdysozoa</taxon>
        <taxon>Arthropoda</taxon>
        <taxon>Hexapoda</taxon>
        <taxon>Insecta</taxon>
        <taxon>Pterygota</taxon>
        <taxon>Neoptera</taxon>
        <taxon>Endopterygota</taxon>
        <taxon>Hymenoptera</taxon>
        <taxon>Apocrita</taxon>
        <taxon>Aculeata</taxon>
        <taxon>Apoidea</taxon>
        <taxon>Anthophila</taxon>
        <taxon>Apidae</taxon>
        <taxon>Ceratina</taxon>
        <taxon>Zadontomerus</taxon>
    </lineage>
</organism>
<name>A0AAJ7S7A7_9HYME</name>
<feature type="compositionally biased region" description="Basic and acidic residues" evidence="1">
    <location>
        <begin position="28"/>
        <end position="40"/>
    </location>
</feature>
<dbReference type="GeneID" id="113464805"/>
<feature type="compositionally biased region" description="Basic and acidic residues" evidence="1">
    <location>
        <begin position="99"/>
        <end position="116"/>
    </location>
</feature>
<feature type="compositionally biased region" description="Basic and acidic residues" evidence="1">
    <location>
        <begin position="64"/>
        <end position="86"/>
    </location>
</feature>
<protein>
    <submittedName>
        <fullName evidence="3">Uncharacterized protein LOC113464805</fullName>
    </submittedName>
</protein>
<dbReference type="RefSeq" id="XP_026672671.1">
    <property type="nucleotide sequence ID" value="XM_026816870.1"/>
</dbReference>
<dbReference type="Proteomes" id="UP000694925">
    <property type="component" value="Unplaced"/>
</dbReference>
<sequence length="122" mass="14157">MNSGVCTMATEKETNVEREPFKLCFSKDRVQGRSDMRMSEVQDEMTPPKSNDKNDEENAYAVADKVDTSKEHTEQEMKDERFKKDQASLSSHEIGWWYEEDKPTKDSSIDSHKKSTEFPNLN</sequence>